<dbReference type="Proteomes" id="UP001237448">
    <property type="component" value="Unassembled WGS sequence"/>
</dbReference>
<keyword evidence="5 8" id="KW-0812">Transmembrane</keyword>
<evidence type="ECO:0000313" key="9">
    <source>
        <dbReference type="EMBL" id="MDQ0390542.1"/>
    </source>
</evidence>
<evidence type="ECO:0000256" key="7">
    <source>
        <dbReference type="ARBA" id="ARBA00023136"/>
    </source>
</evidence>
<dbReference type="CDD" id="cd06579">
    <property type="entry name" value="TM_PBP1_transp_AraH_like"/>
    <property type="match status" value="1"/>
</dbReference>
<reference evidence="9 10" key="1">
    <citation type="submission" date="2023-07" db="EMBL/GenBank/DDBJ databases">
        <title>Genomic Encyclopedia of Type Strains, Phase IV (KMG-IV): sequencing the most valuable type-strain genomes for metagenomic binning, comparative biology and taxonomic classification.</title>
        <authorList>
            <person name="Goeker M."/>
        </authorList>
    </citation>
    <scope>NUCLEOTIDE SEQUENCE [LARGE SCALE GENOMIC DNA]</scope>
    <source>
        <strain evidence="9 10">DSM 5896</strain>
    </source>
</reference>
<protein>
    <submittedName>
        <fullName evidence="9">Erythritol transport system permease protein</fullName>
    </submittedName>
</protein>
<evidence type="ECO:0000313" key="10">
    <source>
        <dbReference type="Proteomes" id="UP001237448"/>
    </source>
</evidence>
<evidence type="ECO:0000256" key="1">
    <source>
        <dbReference type="ARBA" id="ARBA00004651"/>
    </source>
</evidence>
<feature type="transmembrane region" description="Helical" evidence="8">
    <location>
        <begin position="58"/>
        <end position="77"/>
    </location>
</feature>
<dbReference type="Pfam" id="PF02653">
    <property type="entry name" value="BPD_transp_2"/>
    <property type="match status" value="1"/>
</dbReference>
<organism evidence="9 10">
    <name type="scientific">Labrys monachus</name>
    <dbReference type="NCBI Taxonomy" id="217067"/>
    <lineage>
        <taxon>Bacteria</taxon>
        <taxon>Pseudomonadati</taxon>
        <taxon>Pseudomonadota</taxon>
        <taxon>Alphaproteobacteria</taxon>
        <taxon>Hyphomicrobiales</taxon>
        <taxon>Xanthobacteraceae</taxon>
        <taxon>Labrys</taxon>
    </lineage>
</organism>
<dbReference type="InterPro" id="IPR001851">
    <property type="entry name" value="ABC_transp_permease"/>
</dbReference>
<dbReference type="RefSeq" id="WP_307421772.1">
    <property type="nucleotide sequence ID" value="NZ_JAUSVK010000001.1"/>
</dbReference>
<proteinExistence type="predicted"/>
<feature type="transmembrane region" description="Helical" evidence="8">
    <location>
        <begin position="239"/>
        <end position="256"/>
    </location>
</feature>
<sequence>MTAAQDISSRRAAGSGSLALNLMKLRTFIALFAVLIFFAIAAPNFLSTANLILMSKHVALNAFLAMGMTFVIVTGGIDLSVGSIVGLCGMVAGGLILNGLDLRIGYTVFFNVYEIILITLVVGIGVGAINGLLITRLNVAPFIATLGTLYVARGLALLSSDGGTFPNLVGNPQFGTTGYAVLGSGRLLGLPVSIWVLAVLALAAAYLARCTPLGRHIFAVGGNERAAGLSGIRVSRVKMFVYMFSGFCAAIVGLVISSELMASHPATGESFELNAIAAAVLGGTSMSGGRGTIGGTIIGSFVIGILSDGLVMMGVSEFWQMVIKGLVIIVAVVVDQAQRRLQQRVALLQMAKAA</sequence>
<evidence type="ECO:0000256" key="5">
    <source>
        <dbReference type="ARBA" id="ARBA00022692"/>
    </source>
</evidence>
<evidence type="ECO:0000256" key="3">
    <source>
        <dbReference type="ARBA" id="ARBA00022475"/>
    </source>
</evidence>
<keyword evidence="6 8" id="KW-1133">Transmembrane helix</keyword>
<dbReference type="PANTHER" id="PTHR32196">
    <property type="entry name" value="ABC TRANSPORTER PERMEASE PROTEIN YPHD-RELATED-RELATED"/>
    <property type="match status" value="1"/>
</dbReference>
<accession>A0ABU0F846</accession>
<name>A0ABU0F846_9HYPH</name>
<dbReference type="EMBL" id="JAUSVK010000001">
    <property type="protein sequence ID" value="MDQ0390542.1"/>
    <property type="molecule type" value="Genomic_DNA"/>
</dbReference>
<evidence type="ECO:0000256" key="4">
    <source>
        <dbReference type="ARBA" id="ARBA00022519"/>
    </source>
</evidence>
<feature type="transmembrane region" description="Helical" evidence="8">
    <location>
        <begin position="187"/>
        <end position="208"/>
    </location>
</feature>
<evidence type="ECO:0000256" key="6">
    <source>
        <dbReference type="ARBA" id="ARBA00022989"/>
    </source>
</evidence>
<keyword evidence="7 8" id="KW-0472">Membrane</keyword>
<comment type="subcellular location">
    <subcellularLocation>
        <location evidence="1">Cell membrane</location>
        <topology evidence="1">Multi-pass membrane protein</topology>
    </subcellularLocation>
</comment>
<gene>
    <name evidence="9" type="ORF">J3R73_000334</name>
</gene>
<feature type="transmembrane region" description="Helical" evidence="8">
    <location>
        <begin position="293"/>
        <end position="312"/>
    </location>
</feature>
<keyword evidence="10" id="KW-1185">Reference proteome</keyword>
<evidence type="ECO:0000256" key="2">
    <source>
        <dbReference type="ARBA" id="ARBA00022448"/>
    </source>
</evidence>
<keyword evidence="3" id="KW-1003">Cell membrane</keyword>
<feature type="transmembrane region" description="Helical" evidence="8">
    <location>
        <begin position="27"/>
        <end position="46"/>
    </location>
</feature>
<keyword evidence="4" id="KW-0997">Cell inner membrane</keyword>
<keyword evidence="2" id="KW-0813">Transport</keyword>
<feature type="transmembrane region" description="Helical" evidence="8">
    <location>
        <begin position="112"/>
        <end position="133"/>
    </location>
</feature>
<evidence type="ECO:0000256" key="8">
    <source>
        <dbReference type="SAM" id="Phobius"/>
    </source>
</evidence>
<comment type="caution">
    <text evidence="9">The sequence shown here is derived from an EMBL/GenBank/DDBJ whole genome shotgun (WGS) entry which is preliminary data.</text>
</comment>
<feature type="transmembrane region" description="Helical" evidence="8">
    <location>
        <begin position="83"/>
        <end position="100"/>
    </location>
</feature>
<dbReference type="PANTHER" id="PTHR32196:SF21">
    <property type="entry name" value="ABC TRANSPORTER PERMEASE PROTEIN YPHD-RELATED"/>
    <property type="match status" value="1"/>
</dbReference>